<dbReference type="GO" id="GO:0035615">
    <property type="term" value="F:clathrin adaptor activity"/>
    <property type="evidence" value="ECO:0007669"/>
    <property type="project" value="InterPro"/>
</dbReference>
<dbReference type="InterPro" id="IPR016635">
    <property type="entry name" value="AP_complex_ssu"/>
</dbReference>
<dbReference type="InterPro" id="IPR044733">
    <property type="entry name" value="AP1_sigma"/>
</dbReference>
<keyword evidence="8 12" id="KW-0472">Membrane</keyword>
<dbReference type="CDD" id="cd14831">
    <property type="entry name" value="AP1_sigma"/>
    <property type="match status" value="1"/>
</dbReference>
<comment type="similarity">
    <text evidence="4 12">Belongs to the adaptor complexes small subunit family.</text>
</comment>
<dbReference type="FunFam" id="3.30.450.60:FF:000005">
    <property type="entry name" value="AP complex subunit sigma"/>
    <property type="match status" value="1"/>
</dbReference>
<dbReference type="GO" id="GO:0005905">
    <property type="term" value="C:clathrin-coated pit"/>
    <property type="evidence" value="ECO:0007669"/>
    <property type="project" value="UniProtKB-SubCell"/>
</dbReference>
<dbReference type="Pfam" id="PF01217">
    <property type="entry name" value="Clat_adaptor_s"/>
    <property type="match status" value="1"/>
</dbReference>
<evidence type="ECO:0000256" key="10">
    <source>
        <dbReference type="ARBA" id="ARBA00023329"/>
    </source>
</evidence>
<keyword evidence="15" id="KW-1185">Reference proteome</keyword>
<sequence length="157" mass="18563">MIQFMLLFNKQGKVRLQKWYTAYKGEQKKKIRSDLTTAILSRKTGMCAFLEYKDLKIVYKKYASLYFCCAIEENDNELICLETIHRYVELLDKTFECVCELDIIFNYEKCYFILDEFLLAGEMQETSKKQVLKVIKAQDELQEEETSQGLFEAHDLG</sequence>
<comment type="subcellular location">
    <subcellularLocation>
        <location evidence="1">Cytoplasmic vesicle membrane</location>
        <topology evidence="1">Peripheral membrane protein</topology>
        <orientation evidence="1">Cytoplasmic side</orientation>
    </subcellularLocation>
    <subcellularLocation>
        <location evidence="2">Golgi apparatus</location>
    </subcellularLocation>
    <subcellularLocation>
        <location evidence="3">Membrane</location>
        <location evidence="3">Clathrin-coated pit</location>
    </subcellularLocation>
</comment>
<evidence type="ECO:0000256" key="2">
    <source>
        <dbReference type="ARBA" id="ARBA00004555"/>
    </source>
</evidence>
<protein>
    <recommendedName>
        <fullName evidence="12">AP complex subunit sigma</fullName>
    </recommendedName>
</protein>
<evidence type="ECO:0000256" key="3">
    <source>
        <dbReference type="ARBA" id="ARBA00004600"/>
    </source>
</evidence>
<dbReference type="SUPFAM" id="SSF64356">
    <property type="entry name" value="SNARE-like"/>
    <property type="match status" value="1"/>
</dbReference>
<dbReference type="Gene3D" id="3.30.450.60">
    <property type="match status" value="1"/>
</dbReference>
<dbReference type="InterPro" id="IPR011012">
    <property type="entry name" value="Longin-like_dom_sf"/>
</dbReference>
<dbReference type="EMBL" id="BTSX01000001">
    <property type="protein sequence ID" value="GMS79335.1"/>
    <property type="molecule type" value="Genomic_DNA"/>
</dbReference>
<comment type="caution">
    <text evidence="14">The sequence shown here is derived from an EMBL/GenBank/DDBJ whole genome shotgun (WGS) entry which is preliminary data.</text>
</comment>
<keyword evidence="5 12" id="KW-0813">Transport</keyword>
<evidence type="ECO:0000259" key="13">
    <source>
        <dbReference type="Pfam" id="PF01217"/>
    </source>
</evidence>
<dbReference type="PANTHER" id="PTHR11753">
    <property type="entry name" value="ADAPTOR COMPLEXES SMALL SUBUNIT FAMILY"/>
    <property type="match status" value="1"/>
</dbReference>
<dbReference type="GO" id="GO:0006886">
    <property type="term" value="P:intracellular protein transport"/>
    <property type="evidence" value="ECO:0007669"/>
    <property type="project" value="UniProtKB-UniRule"/>
</dbReference>
<evidence type="ECO:0000256" key="4">
    <source>
        <dbReference type="ARBA" id="ARBA00006972"/>
    </source>
</evidence>
<evidence type="ECO:0000256" key="11">
    <source>
        <dbReference type="ARBA" id="ARBA00065677"/>
    </source>
</evidence>
<organism evidence="14 15">
    <name type="scientific">Pristionchus entomophagus</name>
    <dbReference type="NCBI Taxonomy" id="358040"/>
    <lineage>
        <taxon>Eukaryota</taxon>
        <taxon>Metazoa</taxon>
        <taxon>Ecdysozoa</taxon>
        <taxon>Nematoda</taxon>
        <taxon>Chromadorea</taxon>
        <taxon>Rhabditida</taxon>
        <taxon>Rhabditina</taxon>
        <taxon>Diplogasteromorpha</taxon>
        <taxon>Diplogasteroidea</taxon>
        <taxon>Neodiplogasteridae</taxon>
        <taxon>Pristionchus</taxon>
    </lineage>
</organism>
<evidence type="ECO:0000256" key="7">
    <source>
        <dbReference type="ARBA" id="ARBA00023034"/>
    </source>
</evidence>
<name>A0AAV5SGP9_9BILA</name>
<gene>
    <name evidence="14" type="ORF">PENTCL1PPCAC_1510</name>
</gene>
<accession>A0AAV5SGP9</accession>
<comment type="subunit">
    <text evidence="11">Adaptor protein complex 1 (AP-1) is a heterotetramer composed of two large adaptins (gamma-type subunit AP1G1 and beta-type subunit AP1B1), a medium adaptin (mu-type subunit AP1M1 or AP1M2) and a small adaptin (sigma-type subunit AP1S1 or AP1S2 or AP1S3).</text>
</comment>
<dbReference type="PIRSF" id="PIRSF015588">
    <property type="entry name" value="AP_complex_sigma"/>
    <property type="match status" value="1"/>
</dbReference>
<evidence type="ECO:0000256" key="9">
    <source>
        <dbReference type="ARBA" id="ARBA00023176"/>
    </source>
</evidence>
<evidence type="ECO:0000256" key="1">
    <source>
        <dbReference type="ARBA" id="ARBA00004180"/>
    </source>
</evidence>
<keyword evidence="9" id="KW-0168">Coated pit</keyword>
<evidence type="ECO:0000313" key="14">
    <source>
        <dbReference type="EMBL" id="GMS79335.1"/>
    </source>
</evidence>
<reference evidence="14" key="1">
    <citation type="submission" date="2023-10" db="EMBL/GenBank/DDBJ databases">
        <title>Genome assembly of Pristionchus species.</title>
        <authorList>
            <person name="Yoshida K."/>
            <person name="Sommer R.J."/>
        </authorList>
    </citation>
    <scope>NUCLEOTIDE SEQUENCE</scope>
    <source>
        <strain evidence="14">RS0144</strain>
    </source>
</reference>
<dbReference type="Proteomes" id="UP001432027">
    <property type="component" value="Unassembled WGS sequence"/>
</dbReference>
<evidence type="ECO:0000256" key="8">
    <source>
        <dbReference type="ARBA" id="ARBA00023136"/>
    </source>
</evidence>
<dbReference type="InterPro" id="IPR000804">
    <property type="entry name" value="Clathrin_sm-chain_CS"/>
</dbReference>
<dbReference type="GO" id="GO:0030121">
    <property type="term" value="C:AP-1 adaptor complex"/>
    <property type="evidence" value="ECO:0007669"/>
    <property type="project" value="InterPro"/>
</dbReference>
<evidence type="ECO:0000256" key="6">
    <source>
        <dbReference type="ARBA" id="ARBA00022927"/>
    </source>
</evidence>
<keyword evidence="6 12" id="KW-0653">Protein transport</keyword>
<evidence type="ECO:0000256" key="5">
    <source>
        <dbReference type="ARBA" id="ARBA00022448"/>
    </source>
</evidence>
<dbReference type="InterPro" id="IPR022775">
    <property type="entry name" value="AP_mu_sigma_su"/>
</dbReference>
<evidence type="ECO:0000313" key="15">
    <source>
        <dbReference type="Proteomes" id="UP001432027"/>
    </source>
</evidence>
<feature type="domain" description="AP complex mu/sigma subunit" evidence="13">
    <location>
        <begin position="1"/>
        <end position="141"/>
    </location>
</feature>
<keyword evidence="10" id="KW-0968">Cytoplasmic vesicle</keyword>
<dbReference type="AlphaFoldDB" id="A0AAV5SGP9"/>
<evidence type="ECO:0000256" key="12">
    <source>
        <dbReference type="PIRNR" id="PIRNR015588"/>
    </source>
</evidence>
<proteinExistence type="inferred from homology"/>
<dbReference type="PROSITE" id="PS00989">
    <property type="entry name" value="CLAT_ADAPTOR_S"/>
    <property type="match status" value="1"/>
</dbReference>
<keyword evidence="7" id="KW-0333">Golgi apparatus</keyword>